<keyword evidence="3" id="KW-1185">Reference proteome</keyword>
<sequence length="159" mass="17654">MQNEADQDNEMRPYGAVGLGRRPADDPSPLFAYRVRALDGSRGPRPSHAEPEKRITAAGLMDLLADRHGVARWISAVRPTAARLFNDQPSDADATANHSLEPYPFLVSSALLYSKFRDVDLADCVLEFDLEGIFCSFTTRSIFKLIFLVSFDFTSLVTV</sequence>
<evidence type="ECO:0000313" key="2">
    <source>
        <dbReference type="EMBL" id="KAG2549410.1"/>
    </source>
</evidence>
<feature type="region of interest" description="Disordered" evidence="1">
    <location>
        <begin position="1"/>
        <end position="28"/>
    </location>
</feature>
<dbReference type="AlphaFoldDB" id="A0A8T0NJ79"/>
<gene>
    <name evidence="2" type="ORF">PVAP13_9KG266013</name>
</gene>
<evidence type="ECO:0000256" key="1">
    <source>
        <dbReference type="SAM" id="MobiDB-lite"/>
    </source>
</evidence>
<accession>A0A8T0NJ79</accession>
<dbReference type="Proteomes" id="UP000823388">
    <property type="component" value="Chromosome 9K"/>
</dbReference>
<dbReference type="EMBL" id="CM029053">
    <property type="protein sequence ID" value="KAG2549410.1"/>
    <property type="molecule type" value="Genomic_DNA"/>
</dbReference>
<comment type="caution">
    <text evidence="2">The sequence shown here is derived from an EMBL/GenBank/DDBJ whole genome shotgun (WGS) entry which is preliminary data.</text>
</comment>
<protein>
    <submittedName>
        <fullName evidence="2">Uncharacterized protein</fullName>
    </submittedName>
</protein>
<name>A0A8T0NJ79_PANVG</name>
<proteinExistence type="predicted"/>
<evidence type="ECO:0000313" key="3">
    <source>
        <dbReference type="Proteomes" id="UP000823388"/>
    </source>
</evidence>
<organism evidence="2 3">
    <name type="scientific">Panicum virgatum</name>
    <name type="common">Blackwell switchgrass</name>
    <dbReference type="NCBI Taxonomy" id="38727"/>
    <lineage>
        <taxon>Eukaryota</taxon>
        <taxon>Viridiplantae</taxon>
        <taxon>Streptophyta</taxon>
        <taxon>Embryophyta</taxon>
        <taxon>Tracheophyta</taxon>
        <taxon>Spermatophyta</taxon>
        <taxon>Magnoliopsida</taxon>
        <taxon>Liliopsida</taxon>
        <taxon>Poales</taxon>
        <taxon>Poaceae</taxon>
        <taxon>PACMAD clade</taxon>
        <taxon>Panicoideae</taxon>
        <taxon>Panicodae</taxon>
        <taxon>Paniceae</taxon>
        <taxon>Panicinae</taxon>
        <taxon>Panicum</taxon>
        <taxon>Panicum sect. Hiantes</taxon>
    </lineage>
</organism>
<reference evidence="2" key="1">
    <citation type="submission" date="2020-05" db="EMBL/GenBank/DDBJ databases">
        <title>WGS assembly of Panicum virgatum.</title>
        <authorList>
            <person name="Lovell J.T."/>
            <person name="Jenkins J."/>
            <person name="Shu S."/>
            <person name="Juenger T.E."/>
            <person name="Schmutz J."/>
        </authorList>
    </citation>
    <scope>NUCLEOTIDE SEQUENCE</scope>
    <source>
        <strain evidence="2">AP13</strain>
    </source>
</reference>